<comment type="subcellular location">
    <subcellularLocation>
        <location evidence="1 12">Mitochondrion inner membrane</location>
        <topology evidence="1 12">Peripheral membrane protein</topology>
        <orientation evidence="1 12">Intermembrane side</orientation>
    </subcellularLocation>
</comment>
<keyword evidence="11 12" id="KW-1015">Disulfide bond</keyword>
<comment type="subunit">
    <text evidence="12">Heterohexamer.</text>
</comment>
<keyword evidence="12" id="KW-0143">Chaperone</keyword>
<evidence type="ECO:0000256" key="12">
    <source>
        <dbReference type="RuleBase" id="RU367043"/>
    </source>
</evidence>
<evidence type="ECO:0000256" key="4">
    <source>
        <dbReference type="ARBA" id="ARBA00022723"/>
    </source>
</evidence>
<dbReference type="OMA" id="VGENMQK"/>
<dbReference type="Gene3D" id="1.10.287.810">
    <property type="entry name" value="Mitochondrial import inner membrane translocase subunit tim13 like domains"/>
    <property type="match status" value="1"/>
</dbReference>
<evidence type="ECO:0000256" key="10">
    <source>
        <dbReference type="ARBA" id="ARBA00023136"/>
    </source>
</evidence>
<dbReference type="InterPro" id="IPR004217">
    <property type="entry name" value="Tim10-like"/>
</dbReference>
<keyword evidence="17" id="KW-1185">Reference proteome</keyword>
<dbReference type="KEGG" id="bbrx:BRETT_004946"/>
<evidence type="ECO:0000256" key="2">
    <source>
        <dbReference type="ARBA" id="ARBA00006720"/>
    </source>
</evidence>
<evidence type="ECO:0000313" key="14">
    <source>
        <dbReference type="EMBL" id="KAF6013347.1"/>
    </source>
</evidence>
<name>A0A3F2XXM7_DEKBR</name>
<keyword evidence="8 12" id="KW-0811">Translocation</keyword>
<dbReference type="PANTHER" id="PTHR11038:SF16">
    <property type="entry name" value="MITOCHONDRIAL IMPORT INNER MEMBRANE TRANSLOCASE SUBUNIT TIM10"/>
    <property type="match status" value="1"/>
</dbReference>
<dbReference type="PANTHER" id="PTHR11038">
    <property type="entry name" value="MITOCHONDRIAL IMPORT INNER MEMBRANE TRANSLOCASE SUBUNIT TIM10"/>
    <property type="match status" value="1"/>
</dbReference>
<evidence type="ECO:0000313" key="17">
    <source>
        <dbReference type="Proteomes" id="UP000478008"/>
    </source>
</evidence>
<keyword evidence="9 12" id="KW-0496">Mitochondrion</keyword>
<dbReference type="STRING" id="5007.A0A3F2XXM7"/>
<evidence type="ECO:0000313" key="18">
    <source>
        <dbReference type="Proteomes" id="UP000568158"/>
    </source>
</evidence>
<dbReference type="RefSeq" id="XP_041136785.1">
    <property type="nucleotide sequence ID" value="XM_041283433.1"/>
</dbReference>
<dbReference type="Proteomes" id="UP000478008">
    <property type="component" value="Unassembled WGS sequence"/>
</dbReference>
<dbReference type="EMBL" id="CP063135">
    <property type="protein sequence ID" value="QOU20292.1"/>
    <property type="molecule type" value="Genomic_DNA"/>
</dbReference>
<evidence type="ECO:0000256" key="11">
    <source>
        <dbReference type="ARBA" id="ARBA00023157"/>
    </source>
</evidence>
<dbReference type="EMBL" id="JABCYN010000022">
    <property type="protein sequence ID" value="KAF6013347.1"/>
    <property type="molecule type" value="Genomic_DNA"/>
</dbReference>
<comment type="similarity">
    <text evidence="2 12">Belongs to the small Tim family.</text>
</comment>
<keyword evidence="5 12" id="KW-0999">Mitochondrion inner membrane</keyword>
<dbReference type="OrthoDB" id="274922at2759"/>
<evidence type="ECO:0000313" key="15">
    <source>
        <dbReference type="EMBL" id="QOU20292.1"/>
    </source>
</evidence>
<dbReference type="InterPro" id="IPR035427">
    <property type="entry name" value="Tim10-like_dom_sf"/>
</dbReference>
<evidence type="ECO:0000256" key="9">
    <source>
        <dbReference type="ARBA" id="ARBA00023128"/>
    </source>
</evidence>
<dbReference type="GO" id="GO:0042721">
    <property type="term" value="C:TIM22 mitochondrial import inner membrane insertion complex"/>
    <property type="evidence" value="ECO:0007669"/>
    <property type="project" value="EnsemblFungi"/>
</dbReference>
<organism evidence="16 17">
    <name type="scientific">Dekkera bruxellensis</name>
    <name type="common">Brettanomyces custersii</name>
    <dbReference type="NCBI Taxonomy" id="5007"/>
    <lineage>
        <taxon>Eukaryota</taxon>
        <taxon>Fungi</taxon>
        <taxon>Dikarya</taxon>
        <taxon>Ascomycota</taxon>
        <taxon>Saccharomycotina</taxon>
        <taxon>Pichiomycetes</taxon>
        <taxon>Pichiales</taxon>
        <taxon>Pichiaceae</taxon>
        <taxon>Brettanomyces</taxon>
    </lineage>
</organism>
<dbReference type="GO" id="GO:0045039">
    <property type="term" value="P:protein insertion into mitochondrial inner membrane"/>
    <property type="evidence" value="ECO:0007669"/>
    <property type="project" value="EnsemblFungi"/>
</dbReference>
<dbReference type="GeneID" id="64576869"/>
<evidence type="ECO:0000256" key="6">
    <source>
        <dbReference type="ARBA" id="ARBA00022833"/>
    </source>
</evidence>
<gene>
    <name evidence="16" type="primary">TIM10</name>
    <name evidence="15" type="ORF">BRETT_004946</name>
    <name evidence="16" type="ORF">DEBR0S6_02718G</name>
    <name evidence="14" type="ORF">HII12_002063</name>
</gene>
<dbReference type="GO" id="GO:0015031">
    <property type="term" value="P:protein transport"/>
    <property type="evidence" value="ECO:0007669"/>
    <property type="project" value="UniProtKB-KW"/>
</dbReference>
<dbReference type="GO" id="GO:0046872">
    <property type="term" value="F:metal ion binding"/>
    <property type="evidence" value="ECO:0007669"/>
    <property type="project" value="UniProtKB-KW"/>
</dbReference>
<keyword evidence="4" id="KW-0479">Metal-binding</keyword>
<reference evidence="15" key="4">
    <citation type="journal article" name="BMC Genomics">
        <title>New genome assemblies reveal patterns of domestication and adaptation across Brettanomyces (Dekkera) species.</title>
        <authorList>
            <person name="Roach M.J."/>
            <person name="Borneman A.R."/>
        </authorList>
    </citation>
    <scope>NUCLEOTIDE SEQUENCE</scope>
    <source>
        <strain evidence="15">UCD 2041</strain>
    </source>
</reference>
<keyword evidence="7 12" id="KW-0653">Protein transport</keyword>
<dbReference type="Proteomes" id="UP000568158">
    <property type="component" value="Unassembled WGS sequence"/>
</dbReference>
<dbReference type="EMBL" id="CABFWN010000006">
    <property type="protein sequence ID" value="VUG19896.1"/>
    <property type="molecule type" value="Genomic_DNA"/>
</dbReference>
<dbReference type="Proteomes" id="UP000663131">
    <property type="component" value="Chromosome 7"/>
</dbReference>
<comment type="function">
    <text evidence="12">Mitochondrial intermembrane chaperone that participates in the import and insertion of some multi-pass transmembrane proteins into the mitochondrial inner membrane. Also required for the transfer of beta-barrel precursors from the TOM complex to the sorting and assembly machinery (SAM complex) of the outer membrane. Acts as a chaperone-like protein that protects the hydrophobic precursors from aggregation and guide them through the mitochondrial intermembrane space.</text>
</comment>
<evidence type="ECO:0000256" key="7">
    <source>
        <dbReference type="ARBA" id="ARBA00022927"/>
    </source>
</evidence>
<evidence type="ECO:0000313" key="16">
    <source>
        <dbReference type="EMBL" id="VUG19896.1"/>
    </source>
</evidence>
<comment type="domain">
    <text evidence="12">The twin CX3C motif contains 4 conserved Cys residues that form 2 disulfide bonds in the mitochondrial intermembrane space.</text>
</comment>
<evidence type="ECO:0000256" key="5">
    <source>
        <dbReference type="ARBA" id="ARBA00022792"/>
    </source>
</evidence>
<evidence type="ECO:0000256" key="8">
    <source>
        <dbReference type="ARBA" id="ARBA00023010"/>
    </source>
</evidence>
<protein>
    <recommendedName>
        <fullName evidence="12">Mitochondrial import inner membrane translocase subunit</fullName>
    </recommendedName>
</protein>
<dbReference type="SUPFAM" id="SSF144122">
    <property type="entry name" value="Tim10-like"/>
    <property type="match status" value="1"/>
</dbReference>
<dbReference type="GO" id="GO:0042719">
    <property type="term" value="C:mitochondrial intermembrane space chaperone complex"/>
    <property type="evidence" value="ECO:0007669"/>
    <property type="project" value="EnsemblFungi"/>
</dbReference>
<evidence type="ECO:0000256" key="1">
    <source>
        <dbReference type="ARBA" id="ARBA00004137"/>
    </source>
</evidence>
<reference evidence="16 17" key="1">
    <citation type="submission" date="2019-07" db="EMBL/GenBank/DDBJ databases">
        <authorList>
            <person name="Friedrich A."/>
            <person name="Schacherer J."/>
        </authorList>
    </citation>
    <scope>NUCLEOTIDE SEQUENCE [LARGE SCALE GENOMIC DNA]</scope>
</reference>
<reference evidence="14 18" key="2">
    <citation type="journal article" date="2020" name="Appl. Microbiol. Biotechnol.">
        <title>Targeted gene deletion in Brettanomyces bruxellensis with an expression-free CRISPR-Cas9 system.</title>
        <authorList>
            <person name="Varela C."/>
            <person name="Bartel C."/>
            <person name="Onetto C."/>
            <person name="Borneman A."/>
        </authorList>
    </citation>
    <scope>NUCLEOTIDE SEQUENCE [LARGE SCALE GENOMIC DNA]</scope>
    <source>
        <strain evidence="14 18">AWRI1613</strain>
    </source>
</reference>
<keyword evidence="6" id="KW-0862">Zinc</keyword>
<dbReference type="Pfam" id="PF02953">
    <property type="entry name" value="zf-Tim10_DDP"/>
    <property type="match status" value="1"/>
</dbReference>
<keyword evidence="3 12" id="KW-0813">Transport</keyword>
<dbReference type="AlphaFoldDB" id="A0A3F2XXM7"/>
<dbReference type="GO" id="GO:0140318">
    <property type="term" value="F:protein transporter activity"/>
    <property type="evidence" value="ECO:0007669"/>
    <property type="project" value="EnsemblFungi"/>
</dbReference>
<sequence>MSFFGLGGSSQPQLSSEQKIKAAENELDMVTTMFNNILDSCYRKCFDKSYDDGALSKNQSLCVDRCVTKYFAANMKVGESMQELGKSGTLGSPGVPH</sequence>
<evidence type="ECO:0000259" key="13">
    <source>
        <dbReference type="Pfam" id="PF02953"/>
    </source>
</evidence>
<proteinExistence type="inferred from homology"/>
<feature type="domain" description="Tim10-like" evidence="13">
    <location>
        <begin position="20"/>
        <end position="83"/>
    </location>
</feature>
<dbReference type="GO" id="GO:0051082">
    <property type="term" value="F:unfolded protein binding"/>
    <property type="evidence" value="ECO:0007669"/>
    <property type="project" value="EnsemblFungi"/>
</dbReference>
<evidence type="ECO:0000256" key="3">
    <source>
        <dbReference type="ARBA" id="ARBA00022448"/>
    </source>
</evidence>
<keyword evidence="10" id="KW-0472">Membrane</keyword>
<reference evidence="15" key="3">
    <citation type="submission" date="2020-10" db="EMBL/GenBank/DDBJ databases">
        <authorList>
            <person name="Palmer J.M."/>
        </authorList>
    </citation>
    <scope>NUCLEOTIDE SEQUENCE</scope>
    <source>
        <strain evidence="15">UCD 2041</strain>
    </source>
</reference>
<accession>A0A3F2XXM7</accession>